<evidence type="ECO:0000256" key="3">
    <source>
        <dbReference type="ARBA" id="ARBA00004141"/>
    </source>
</evidence>
<keyword evidence="9" id="KW-0460">Magnesium</keyword>
<evidence type="ECO:0000256" key="7">
    <source>
        <dbReference type="ARBA" id="ARBA00022741"/>
    </source>
</evidence>
<evidence type="ECO:0000256" key="6">
    <source>
        <dbReference type="ARBA" id="ARBA00022723"/>
    </source>
</evidence>
<dbReference type="GO" id="GO:0005524">
    <property type="term" value="F:ATP binding"/>
    <property type="evidence" value="ECO:0007669"/>
    <property type="project" value="UniProtKB-KW"/>
</dbReference>
<dbReference type="Pfam" id="PF16214">
    <property type="entry name" value="AC_N"/>
    <property type="match status" value="1"/>
</dbReference>
<dbReference type="OrthoDB" id="10006362at2759"/>
<evidence type="ECO:0000256" key="2">
    <source>
        <dbReference type="ARBA" id="ARBA00001946"/>
    </source>
</evidence>
<dbReference type="EnsemblMetazoa" id="XM_028276353.2">
    <property type="protein sequence ID" value="XP_028132154.1"/>
    <property type="gene ID" value="LOC114327672"/>
</dbReference>
<keyword evidence="5 16" id="KW-0812">Transmembrane</keyword>
<dbReference type="PANTHER" id="PTHR45627">
    <property type="entry name" value="ADENYLATE CYCLASE TYPE 1"/>
    <property type="match status" value="1"/>
</dbReference>
<dbReference type="KEGG" id="dvv:114327672"/>
<keyword evidence="6" id="KW-0479">Metal-binding</keyword>
<dbReference type="GO" id="GO:0006171">
    <property type="term" value="P:cAMP biosynthetic process"/>
    <property type="evidence" value="ECO:0007669"/>
    <property type="project" value="UniProtKB-KW"/>
</dbReference>
<proteinExistence type="inferred from homology"/>
<comment type="subcellular location">
    <subcellularLocation>
        <location evidence="3">Membrane</location>
        <topology evidence="3">Multi-pass membrane protein</topology>
    </subcellularLocation>
</comment>
<dbReference type="SUPFAM" id="SSF55073">
    <property type="entry name" value="Nucleotide cyclase"/>
    <property type="match status" value="2"/>
</dbReference>
<keyword evidence="12 16" id="KW-0472">Membrane</keyword>
<gene>
    <name evidence="20 21" type="primary">LOC114327672</name>
</gene>
<feature type="transmembrane region" description="Helical" evidence="16">
    <location>
        <begin position="815"/>
        <end position="835"/>
    </location>
</feature>
<keyword evidence="10 16" id="KW-1133">Transmembrane helix</keyword>
<dbReference type="EnsemblMetazoa" id="XM_050642543.1">
    <property type="protein sequence ID" value="XP_050498500.1"/>
    <property type="gene ID" value="LOC114327672"/>
</dbReference>
<evidence type="ECO:0000256" key="12">
    <source>
        <dbReference type="ARBA" id="ARBA00023136"/>
    </source>
</evidence>
<feature type="transmembrane region" description="Helical" evidence="16">
    <location>
        <begin position="76"/>
        <end position="95"/>
    </location>
</feature>
<dbReference type="GO" id="GO:0004016">
    <property type="term" value="F:adenylate cyclase activity"/>
    <property type="evidence" value="ECO:0007669"/>
    <property type="project" value="UniProtKB-EC"/>
</dbReference>
<keyword evidence="19" id="KW-1185">Reference proteome</keyword>
<evidence type="ECO:0000256" key="11">
    <source>
        <dbReference type="ARBA" id="ARBA00022998"/>
    </source>
</evidence>
<comment type="cofactor">
    <cofactor evidence="2">
        <name>Mg(2+)</name>
        <dbReference type="ChEBI" id="CHEBI:18420"/>
    </cofactor>
</comment>
<evidence type="ECO:0000256" key="16">
    <source>
        <dbReference type="SAM" id="Phobius"/>
    </source>
</evidence>
<name>A0A6P7F8M4_DIAVI</name>
<dbReference type="InterPro" id="IPR018297">
    <property type="entry name" value="A/G_cyclase_CS"/>
</dbReference>
<dbReference type="PANTHER" id="PTHR45627:SF23">
    <property type="entry name" value="AT30656P-RELATED"/>
    <property type="match status" value="1"/>
</dbReference>
<keyword evidence="13 14" id="KW-0456">Lyase</keyword>
<dbReference type="InterPro" id="IPR032628">
    <property type="entry name" value="AC_N"/>
</dbReference>
<dbReference type="RefSeq" id="XP_050498500.1">
    <property type="nucleotide sequence ID" value="XM_050642543.1"/>
</dbReference>
<evidence type="ECO:0000256" key="14">
    <source>
        <dbReference type="RuleBase" id="RU000405"/>
    </source>
</evidence>
<keyword evidence="11" id="KW-0115">cAMP biosynthesis</keyword>
<keyword evidence="8" id="KW-0067">ATP-binding</keyword>
<feature type="transmembrane region" description="Helical" evidence="16">
    <location>
        <begin position="693"/>
        <end position="712"/>
    </location>
</feature>
<dbReference type="GO" id="GO:0035556">
    <property type="term" value="P:intracellular signal transduction"/>
    <property type="evidence" value="ECO:0007669"/>
    <property type="project" value="InterPro"/>
</dbReference>
<evidence type="ECO:0000256" key="15">
    <source>
        <dbReference type="SAM" id="MobiDB-lite"/>
    </source>
</evidence>
<sequence>MYADDVENVDHVILSRISLKEISTVSDDDPLDRAQRKSIVVNDERKWRLSYLRSQFESYQLQDLFKLYTKKVNHGYFSLYLILQTLLTITHFSFVLSKNVDDPLPVLPDIILYISTILLSLICLYIIDRVAEKYNRLQYATGAAFCLIFFVNGFIPYYYRGHEHFRPAYSPYLIIACYLFFAINNLTMAVMMGVSVSAFHIATLYFVTYSNLDHMIWKKITSDAIFAFFMNCLGVYYRYMNEIVIRRSFLDRRDSIMSTFLLKHEKKQVDHLMQSIIPEYVINKVKERYIETTKHFIKTGHVLQNPFDNSLLDEHENVSILFADIVNYTEMTGTLKITELLDTLNELFGLFDDCSDKRQVTRIKFLGDCYYCVAGLPPDAATNSAEACVDLGLDMIAIIASVRKKRNLNVNMRIGIHSGKILSGIIGTVKYQFDIWSKDVDIANKMESEGRAGMVHITNITKDLLTKKYLIEPTDKGETVPQFKNCGLKTFLIRPNIEKDPLPSPTSESCPSSPTTTPGRPSIFKKQRSYPSNLTLLQQLQRVPSVIEEDSPKTSSVKIFIDDQKYRHSEERMFRKSKIQNQRASDTRRSTNTLKRRTAFMNNNIKRYNERTNDVNEEMGKSINLISFSKYQQYVKVKDINVLLLFNKWKIEMEYLKIPDALFKYYLLSAAALIICVYIIQNLTLKQWDVTTWPFLATAVPIIFIFLPISWAEYLYNKYIASHGDETPNNILLKCIYKMSGVMTNNFAVRLVIFLMIYISFLVCVMGDVMECRDSLEEEINIIDHNGTSFKTSFLNLLIYRDKDIYNLSMLNCVLPWHMTETCAMTVIMTFLFLRIFIWIKLLLGTITITLYAYCVLSVSKGYYKDSETFNHLLDPQVAHIMSTVFLIITLHLVDRQTDYMNRLDYLLNRKFKFEQNEANLLQKVNENLLVNILPKHVANLYLDVSREQKELYFEEHDNVAVMFASIITEDELQQILDEKEFLTLMNAYILKFDVLTNREQYHNIEKIKIAKWTYMVACGLFDRHTPDAERHQTSSSMHTLLCFASDMFKKLNDVNRQYMQNSRLRIGISHGPIAAGVVGSKKPLYDIWGDPVNMASRMDSTGIPDRIQVLEQTAEVIQKLGYKCTERGNIQVKGKHGKLKTFFVDIDENFNLVREDVYSNGISQKA</sequence>
<comment type="catalytic activity">
    <reaction evidence="1">
        <text>ATP = 3',5'-cyclic AMP + diphosphate</text>
        <dbReference type="Rhea" id="RHEA:15389"/>
        <dbReference type="ChEBI" id="CHEBI:30616"/>
        <dbReference type="ChEBI" id="CHEBI:33019"/>
        <dbReference type="ChEBI" id="CHEBI:58165"/>
        <dbReference type="EC" id="4.6.1.1"/>
    </reaction>
</comment>
<dbReference type="CDD" id="cd07302">
    <property type="entry name" value="CHD"/>
    <property type="match status" value="2"/>
</dbReference>
<dbReference type="InterPro" id="IPR001054">
    <property type="entry name" value="A/G_cyclase"/>
</dbReference>
<evidence type="ECO:0000256" key="5">
    <source>
        <dbReference type="ARBA" id="ARBA00022692"/>
    </source>
</evidence>
<accession>A0A6P7F8M4</accession>
<evidence type="ECO:0000256" key="13">
    <source>
        <dbReference type="ARBA" id="ARBA00023239"/>
    </source>
</evidence>
<evidence type="ECO:0000313" key="20">
    <source>
        <dbReference type="RefSeq" id="XP_028132154.1"/>
    </source>
</evidence>
<feature type="transmembrane region" description="Helical" evidence="16">
    <location>
        <begin position="842"/>
        <end position="864"/>
    </location>
</feature>
<dbReference type="Pfam" id="PF00211">
    <property type="entry name" value="Guanylate_cyc"/>
    <property type="match status" value="2"/>
</dbReference>
<evidence type="ECO:0000259" key="17">
    <source>
        <dbReference type="PROSITE" id="PS50125"/>
    </source>
</evidence>
<keyword evidence="7" id="KW-0547">Nucleotide-binding</keyword>
<dbReference type="GO" id="GO:0005886">
    <property type="term" value="C:plasma membrane"/>
    <property type="evidence" value="ECO:0007669"/>
    <property type="project" value="TreeGrafter"/>
</dbReference>
<feature type="domain" description="Guanylate cyclase" evidence="17">
    <location>
        <begin position="961"/>
        <end position="1100"/>
    </location>
</feature>
<dbReference type="Proteomes" id="UP001652700">
    <property type="component" value="Unplaced"/>
</dbReference>
<dbReference type="GO" id="GO:0046872">
    <property type="term" value="F:metal ion binding"/>
    <property type="evidence" value="ECO:0007669"/>
    <property type="project" value="UniProtKB-KW"/>
</dbReference>
<feature type="transmembrane region" description="Helical" evidence="16">
    <location>
        <begin position="190"/>
        <end position="208"/>
    </location>
</feature>
<evidence type="ECO:0000313" key="18">
    <source>
        <dbReference type="EnsemblMetazoa" id="XP_028132154.1"/>
    </source>
</evidence>
<dbReference type="AlphaFoldDB" id="A0A6P7F8M4"/>
<feature type="region of interest" description="Disordered" evidence="15">
    <location>
        <begin position="497"/>
        <end position="524"/>
    </location>
</feature>
<evidence type="ECO:0000256" key="8">
    <source>
        <dbReference type="ARBA" id="ARBA00022840"/>
    </source>
</evidence>
<feature type="transmembrane region" description="Helical" evidence="16">
    <location>
        <begin position="110"/>
        <end position="127"/>
    </location>
</feature>
<evidence type="ECO:0000256" key="4">
    <source>
        <dbReference type="ARBA" id="ARBA00012201"/>
    </source>
</evidence>
<reference evidence="20 21" key="1">
    <citation type="submission" date="2025-04" db="UniProtKB">
        <authorList>
            <consortium name="RefSeq"/>
        </authorList>
    </citation>
    <scope>IDENTIFICATION</scope>
    <source>
        <tissue evidence="20 21">Whole insect</tissue>
    </source>
</reference>
<reference evidence="18" key="2">
    <citation type="submission" date="2025-05" db="UniProtKB">
        <authorList>
            <consortium name="EnsemblMetazoa"/>
        </authorList>
    </citation>
    <scope>IDENTIFICATION</scope>
</reference>
<dbReference type="PROSITE" id="PS00452">
    <property type="entry name" value="GUANYLATE_CYCLASE_1"/>
    <property type="match status" value="1"/>
</dbReference>
<feature type="transmembrane region" description="Helical" evidence="16">
    <location>
        <begin position="747"/>
        <end position="769"/>
    </location>
</feature>
<protein>
    <recommendedName>
        <fullName evidence="4">adenylate cyclase</fullName>
        <ecNumber evidence="4">4.6.1.1</ecNumber>
    </recommendedName>
</protein>
<dbReference type="EC" id="4.6.1.1" evidence="4"/>
<feature type="domain" description="Guanylate cyclase" evidence="17">
    <location>
        <begin position="319"/>
        <end position="447"/>
    </location>
</feature>
<dbReference type="InterPro" id="IPR029787">
    <property type="entry name" value="Nucleotide_cyclase"/>
</dbReference>
<feature type="transmembrane region" description="Helical" evidence="16">
    <location>
        <begin position="876"/>
        <end position="894"/>
    </location>
</feature>
<dbReference type="PROSITE" id="PS50125">
    <property type="entry name" value="GUANYLATE_CYCLASE_2"/>
    <property type="match status" value="2"/>
</dbReference>
<evidence type="ECO:0000313" key="19">
    <source>
        <dbReference type="Proteomes" id="UP001652700"/>
    </source>
</evidence>
<feature type="transmembrane region" description="Helical" evidence="16">
    <location>
        <begin position="220"/>
        <end position="239"/>
    </location>
</feature>
<dbReference type="GeneID" id="114327672"/>
<dbReference type="Gene3D" id="3.30.70.1230">
    <property type="entry name" value="Nucleotide cyclase"/>
    <property type="match status" value="2"/>
</dbReference>
<organism evidence="20">
    <name type="scientific">Diabrotica virgifera virgifera</name>
    <name type="common">western corn rootworm</name>
    <dbReference type="NCBI Taxonomy" id="50390"/>
    <lineage>
        <taxon>Eukaryota</taxon>
        <taxon>Metazoa</taxon>
        <taxon>Ecdysozoa</taxon>
        <taxon>Arthropoda</taxon>
        <taxon>Hexapoda</taxon>
        <taxon>Insecta</taxon>
        <taxon>Pterygota</taxon>
        <taxon>Neoptera</taxon>
        <taxon>Endopterygota</taxon>
        <taxon>Coleoptera</taxon>
        <taxon>Polyphaga</taxon>
        <taxon>Cucujiformia</taxon>
        <taxon>Chrysomeloidea</taxon>
        <taxon>Chrysomelidae</taxon>
        <taxon>Galerucinae</taxon>
        <taxon>Diabroticina</taxon>
        <taxon>Diabroticites</taxon>
        <taxon>Diabrotica</taxon>
    </lineage>
</organism>
<evidence type="ECO:0000256" key="9">
    <source>
        <dbReference type="ARBA" id="ARBA00022842"/>
    </source>
</evidence>
<comment type="similarity">
    <text evidence="14">Belongs to the adenylyl cyclase class-4/guanylyl cyclase family.</text>
</comment>
<dbReference type="FunFam" id="3.30.70.1230:FF:000024">
    <property type="entry name" value="ACXA, isoform A"/>
    <property type="match status" value="1"/>
</dbReference>
<feature type="transmembrane region" description="Helical" evidence="16">
    <location>
        <begin position="165"/>
        <end position="183"/>
    </location>
</feature>
<feature type="compositionally biased region" description="Low complexity" evidence="15">
    <location>
        <begin position="505"/>
        <end position="522"/>
    </location>
</feature>
<evidence type="ECO:0000256" key="1">
    <source>
        <dbReference type="ARBA" id="ARBA00001593"/>
    </source>
</evidence>
<dbReference type="SMART" id="SM00044">
    <property type="entry name" value="CYCc"/>
    <property type="match status" value="2"/>
</dbReference>
<feature type="transmembrane region" description="Helical" evidence="16">
    <location>
        <begin position="139"/>
        <end position="159"/>
    </location>
</feature>
<feature type="transmembrane region" description="Helical" evidence="16">
    <location>
        <begin position="662"/>
        <end position="681"/>
    </location>
</feature>
<evidence type="ECO:0000256" key="10">
    <source>
        <dbReference type="ARBA" id="ARBA00022989"/>
    </source>
</evidence>
<dbReference type="RefSeq" id="XP_028132154.1">
    <property type="nucleotide sequence ID" value="XM_028276353.1"/>
</dbReference>
<dbReference type="RefSeq" id="XP_028132155.1">
    <property type="nucleotide sequence ID" value="XM_028276354.1"/>
</dbReference>
<evidence type="ECO:0000313" key="21">
    <source>
        <dbReference type="RefSeq" id="XP_028132155.1"/>
    </source>
</evidence>
<dbReference type="FunFam" id="3.30.70.1230:FF:000008">
    <property type="entry name" value="Adenylate cyclase type 9"/>
    <property type="match status" value="1"/>
</dbReference>
<dbReference type="GO" id="GO:0007189">
    <property type="term" value="P:adenylate cyclase-activating G protein-coupled receptor signaling pathway"/>
    <property type="evidence" value="ECO:0007669"/>
    <property type="project" value="TreeGrafter"/>
</dbReference>